<evidence type="ECO:0000313" key="3">
    <source>
        <dbReference type="EMBL" id="EEF59724.1"/>
    </source>
</evidence>
<dbReference type="InterPro" id="IPR036179">
    <property type="entry name" value="Ig-like_dom_sf"/>
</dbReference>
<dbReference type="Proteomes" id="UP000003688">
    <property type="component" value="Unassembled WGS sequence"/>
</dbReference>
<dbReference type="InterPro" id="IPR036116">
    <property type="entry name" value="FN3_sf"/>
</dbReference>
<dbReference type="STRING" id="320771.Cflav_PD2545"/>
<feature type="domain" description="Ig-like" evidence="1">
    <location>
        <begin position="598"/>
        <end position="678"/>
    </location>
</feature>
<dbReference type="Pfam" id="PF25275">
    <property type="entry name" value="Golvesin_C"/>
    <property type="match status" value="1"/>
</dbReference>
<organism evidence="3 4">
    <name type="scientific">Pedosphaera parvula (strain Ellin514)</name>
    <dbReference type="NCBI Taxonomy" id="320771"/>
    <lineage>
        <taxon>Bacteria</taxon>
        <taxon>Pseudomonadati</taxon>
        <taxon>Verrucomicrobiota</taxon>
        <taxon>Pedosphaerae</taxon>
        <taxon>Pedosphaerales</taxon>
        <taxon>Pedosphaeraceae</taxon>
        <taxon>Pedosphaera</taxon>
    </lineage>
</organism>
<dbReference type="AlphaFoldDB" id="B9XK86"/>
<dbReference type="InterPro" id="IPR033803">
    <property type="entry name" value="CBD-like_Golvesin-Xly"/>
</dbReference>
<comment type="caution">
    <text evidence="3">The sequence shown here is derived from an EMBL/GenBank/DDBJ whole genome shotgun (WGS) entry which is preliminary data.</text>
</comment>
<name>B9XK86_PEDPL</name>
<dbReference type="InterPro" id="IPR003961">
    <property type="entry name" value="FN3_dom"/>
</dbReference>
<gene>
    <name evidence="3" type="ORF">Cflav_PD2545</name>
</gene>
<dbReference type="PROSITE" id="PS50853">
    <property type="entry name" value="FN3"/>
    <property type="match status" value="1"/>
</dbReference>
<accession>B9XK86</accession>
<feature type="domain" description="Fibronectin type-III" evidence="2">
    <location>
        <begin position="504"/>
        <end position="594"/>
    </location>
</feature>
<dbReference type="PROSITE" id="PS50835">
    <property type="entry name" value="IG_LIKE"/>
    <property type="match status" value="1"/>
</dbReference>
<sequence length="683" mass="74374" precursor="true">MGVAPCQRFRSYCLTLFMTNWNRSSFLATILTLAILCLHQLAFAVIRDGGIDPANLGKGEWIYYMSSNTNMLGGSVSAVTNEVSLMKYFKSQGIRYIIVKAASNDQLFNGGYDFPQFNRSLCNIAHQEGMLIFGYNRSYGSNIVGEIAIADYVFNQGADGFVFDAEAEWQSNQPWIGANGPAKAWQLCSTVRAHWPNKFLSHSPFPIIGFHNTFPFKEFGYWCDNVMPQIYHLSSSNLRKSVSAAINWTDVNWYNWQNSLLDSSSVINGQTIYWTNAIKPIVPIQDVYGSLHHSPHPDKDVMEFIDYLTADPNPQTVGGYKGANFFRSDLHGAAQWANIKASTSGDFSNIVNNIVIDDPNASVTGAWTPVRTFYNGNFFGATGSDTNSFGTNYLTITRGSGSQYVQFTPNILTSGDYDVYQWHVYRSDASASVPFEINSASGKTVVFANQQTNSGNWTLLGRFAFAPRGGAYIRIMDNFSESNAVAIADGLKLVFASARSGPTAPANVTAQALSPSQILLNWNIATTNHAGIVVARSFIKGGPYTNVAILPRNLTSYTDTNLLANTTYYHVVRTINSLGVSLDSNQASATTSGPVSAPTILIQPPGQTLPTGSNASLVVVASGSHPLLYQWRFSNTPINGATTSSYTKSNAIPTDSGAYSVLINNAYGSTPSKTATLTVTRPL</sequence>
<dbReference type="InterPro" id="IPR013783">
    <property type="entry name" value="Ig-like_fold"/>
</dbReference>
<dbReference type="Gene3D" id="2.60.40.10">
    <property type="entry name" value="Immunoglobulins"/>
    <property type="match status" value="2"/>
</dbReference>
<dbReference type="EMBL" id="ABOX02000024">
    <property type="protein sequence ID" value="EEF59724.1"/>
    <property type="molecule type" value="Genomic_DNA"/>
</dbReference>
<evidence type="ECO:0000313" key="4">
    <source>
        <dbReference type="Proteomes" id="UP000003688"/>
    </source>
</evidence>
<dbReference type="SMART" id="SM00060">
    <property type="entry name" value="FN3"/>
    <property type="match status" value="1"/>
</dbReference>
<dbReference type="InterPro" id="IPR003599">
    <property type="entry name" value="Ig_sub"/>
</dbReference>
<evidence type="ECO:0000259" key="2">
    <source>
        <dbReference type="PROSITE" id="PS50853"/>
    </source>
</evidence>
<dbReference type="SUPFAM" id="SSF49265">
    <property type="entry name" value="Fibronectin type III"/>
    <property type="match status" value="1"/>
</dbReference>
<dbReference type="SMART" id="SM00409">
    <property type="entry name" value="IG"/>
    <property type="match status" value="1"/>
</dbReference>
<keyword evidence="4" id="KW-1185">Reference proteome</keyword>
<dbReference type="InterPro" id="IPR007110">
    <property type="entry name" value="Ig-like_dom"/>
</dbReference>
<dbReference type="CDD" id="cd00063">
    <property type="entry name" value="FN3"/>
    <property type="match status" value="1"/>
</dbReference>
<proteinExistence type="predicted"/>
<protein>
    <submittedName>
        <fullName evidence="3">Fibronectin type III domain protein</fullName>
    </submittedName>
</protein>
<evidence type="ECO:0000259" key="1">
    <source>
        <dbReference type="PROSITE" id="PS50835"/>
    </source>
</evidence>
<dbReference type="SUPFAM" id="SSF48726">
    <property type="entry name" value="Immunoglobulin"/>
    <property type="match status" value="1"/>
</dbReference>
<reference evidence="3 4" key="1">
    <citation type="journal article" date="2011" name="J. Bacteriol.">
        <title>Genome sequence of 'Pedosphaera parvula' Ellin514, an aerobic Verrucomicrobial isolate from pasture soil.</title>
        <authorList>
            <person name="Kant R."/>
            <person name="van Passel M.W."/>
            <person name="Sangwan P."/>
            <person name="Palva A."/>
            <person name="Lucas S."/>
            <person name="Copeland A."/>
            <person name="Lapidus A."/>
            <person name="Glavina Del Rio T."/>
            <person name="Dalin E."/>
            <person name="Tice H."/>
            <person name="Bruce D."/>
            <person name="Goodwin L."/>
            <person name="Pitluck S."/>
            <person name="Chertkov O."/>
            <person name="Larimer F.W."/>
            <person name="Land M.L."/>
            <person name="Hauser L."/>
            <person name="Brettin T.S."/>
            <person name="Detter J.C."/>
            <person name="Han S."/>
            <person name="de Vos W.M."/>
            <person name="Janssen P.H."/>
            <person name="Smidt H."/>
        </authorList>
    </citation>
    <scope>NUCLEOTIDE SEQUENCE [LARGE SCALE GENOMIC DNA]</scope>
    <source>
        <strain evidence="3 4">Ellin514</strain>
    </source>
</reference>